<dbReference type="Proteomes" id="UP000616499">
    <property type="component" value="Unassembled WGS sequence"/>
</dbReference>
<dbReference type="EMBL" id="BMNW01000001">
    <property type="protein sequence ID" value="GGL98256.1"/>
    <property type="molecule type" value="Genomic_DNA"/>
</dbReference>
<evidence type="ECO:0000313" key="1">
    <source>
        <dbReference type="EMBL" id="GGL98256.1"/>
    </source>
</evidence>
<proteinExistence type="predicted"/>
<sequence length="107" mass="11655">MLGIVAANTDHFAQREVDLRTIDVLVLVAHGEPTPKEEKSCLILYNQKLGRITKVAAKHNDTNLNVNGTVSLSPEPEGLSDDDLARVHDVIGIKDCLDSLHVGDFGR</sequence>
<gene>
    <name evidence="1" type="ORF">GCM10009425_06650</name>
</gene>
<keyword evidence="2" id="KW-1185">Reference proteome</keyword>
<organism evidence="1 2">
    <name type="scientific">Pseudomonas asuensis</name>
    <dbReference type="NCBI Taxonomy" id="1825787"/>
    <lineage>
        <taxon>Bacteria</taxon>
        <taxon>Pseudomonadati</taxon>
        <taxon>Pseudomonadota</taxon>
        <taxon>Gammaproteobacteria</taxon>
        <taxon>Pseudomonadales</taxon>
        <taxon>Pseudomonadaceae</taxon>
        <taxon>Pseudomonas</taxon>
    </lineage>
</organism>
<protein>
    <submittedName>
        <fullName evidence="1">Uncharacterized protein</fullName>
    </submittedName>
</protein>
<evidence type="ECO:0000313" key="2">
    <source>
        <dbReference type="Proteomes" id="UP000616499"/>
    </source>
</evidence>
<comment type="caution">
    <text evidence="1">The sequence shown here is derived from an EMBL/GenBank/DDBJ whole genome shotgun (WGS) entry which is preliminary data.</text>
</comment>
<reference evidence="2" key="1">
    <citation type="journal article" date="2019" name="Int. J. Syst. Evol. Microbiol.">
        <title>The Global Catalogue of Microorganisms (GCM) 10K type strain sequencing project: providing services to taxonomists for standard genome sequencing and annotation.</title>
        <authorList>
            <consortium name="The Broad Institute Genomics Platform"/>
            <consortium name="The Broad Institute Genome Sequencing Center for Infectious Disease"/>
            <person name="Wu L."/>
            <person name="Ma J."/>
        </authorList>
    </citation>
    <scope>NUCLEOTIDE SEQUENCE [LARGE SCALE GENOMIC DNA]</scope>
    <source>
        <strain evidence="2">JCM 13501</strain>
    </source>
</reference>
<name>A0ABQ2GJ65_9PSED</name>
<accession>A0ABQ2GJ65</accession>